<protein>
    <submittedName>
        <fullName evidence="1">Uncharacterized protein</fullName>
    </submittedName>
</protein>
<organism evidence="1 2">
    <name type="scientific">Pleurodeles waltl</name>
    <name type="common">Iberian ribbed newt</name>
    <dbReference type="NCBI Taxonomy" id="8319"/>
    <lineage>
        <taxon>Eukaryota</taxon>
        <taxon>Metazoa</taxon>
        <taxon>Chordata</taxon>
        <taxon>Craniata</taxon>
        <taxon>Vertebrata</taxon>
        <taxon>Euteleostomi</taxon>
        <taxon>Amphibia</taxon>
        <taxon>Batrachia</taxon>
        <taxon>Caudata</taxon>
        <taxon>Salamandroidea</taxon>
        <taxon>Salamandridae</taxon>
        <taxon>Pleurodelinae</taxon>
        <taxon>Pleurodeles</taxon>
    </lineage>
</organism>
<sequence>MTGGVGQQAQCFSPGPVSNPASVFAPWTQMALRHGRAPPSAVALCSAVAKLRGACASHRTVPLGKERGTGKGALIGTGYVDRSMFCFSFLQSRSSPV</sequence>
<dbReference type="Proteomes" id="UP001066276">
    <property type="component" value="Chromosome 4_2"/>
</dbReference>
<comment type="caution">
    <text evidence="1">The sequence shown here is derived from an EMBL/GenBank/DDBJ whole genome shotgun (WGS) entry which is preliminary data.</text>
</comment>
<keyword evidence="2" id="KW-1185">Reference proteome</keyword>
<gene>
    <name evidence="1" type="ORF">NDU88_001269</name>
</gene>
<dbReference type="EMBL" id="JANPWB010000008">
    <property type="protein sequence ID" value="KAJ1160776.1"/>
    <property type="molecule type" value="Genomic_DNA"/>
</dbReference>
<dbReference type="AlphaFoldDB" id="A0AAV7S724"/>
<proteinExistence type="predicted"/>
<evidence type="ECO:0000313" key="1">
    <source>
        <dbReference type="EMBL" id="KAJ1160776.1"/>
    </source>
</evidence>
<evidence type="ECO:0000313" key="2">
    <source>
        <dbReference type="Proteomes" id="UP001066276"/>
    </source>
</evidence>
<name>A0AAV7S724_PLEWA</name>
<accession>A0AAV7S724</accession>
<reference evidence="1" key="1">
    <citation type="journal article" date="2022" name="bioRxiv">
        <title>Sequencing and chromosome-scale assembly of the giantPleurodeles waltlgenome.</title>
        <authorList>
            <person name="Brown T."/>
            <person name="Elewa A."/>
            <person name="Iarovenko S."/>
            <person name="Subramanian E."/>
            <person name="Araus A.J."/>
            <person name="Petzold A."/>
            <person name="Susuki M."/>
            <person name="Suzuki K.-i.T."/>
            <person name="Hayashi T."/>
            <person name="Toyoda A."/>
            <person name="Oliveira C."/>
            <person name="Osipova E."/>
            <person name="Leigh N.D."/>
            <person name="Simon A."/>
            <person name="Yun M.H."/>
        </authorList>
    </citation>
    <scope>NUCLEOTIDE SEQUENCE</scope>
    <source>
        <strain evidence="1">20211129_DDA</strain>
        <tissue evidence="1">Liver</tissue>
    </source>
</reference>